<evidence type="ECO:0000256" key="3">
    <source>
        <dbReference type="ARBA" id="ARBA00025376"/>
    </source>
</evidence>
<evidence type="ECO:0000313" key="8">
    <source>
        <dbReference type="EMBL" id="KAF2639773.1"/>
    </source>
</evidence>
<dbReference type="GO" id="GO:0038202">
    <property type="term" value="P:TORC1 signaling"/>
    <property type="evidence" value="ECO:0007669"/>
    <property type="project" value="TreeGrafter"/>
</dbReference>
<feature type="region of interest" description="Disordered" evidence="6">
    <location>
        <begin position="206"/>
        <end position="241"/>
    </location>
</feature>
<comment type="subcellular location">
    <subcellularLocation>
        <location evidence="5">Vacuole membrane</location>
        <topology evidence="5">Peripheral membrane protein</topology>
    </subcellularLocation>
</comment>
<evidence type="ECO:0000256" key="5">
    <source>
        <dbReference type="RuleBase" id="RU368069"/>
    </source>
</evidence>
<evidence type="ECO:0000256" key="6">
    <source>
        <dbReference type="SAM" id="MobiDB-lite"/>
    </source>
</evidence>
<comment type="function">
    <text evidence="3 5">Mediates inactivation of the TORC1 complex in response to amino acid starvation. Required for meiotic nuclear division.</text>
</comment>
<reference evidence="8" key="1">
    <citation type="journal article" date="2020" name="Stud. Mycol.">
        <title>101 Dothideomycetes genomes: a test case for predicting lifestyles and emergence of pathogens.</title>
        <authorList>
            <person name="Haridas S."/>
            <person name="Albert R."/>
            <person name="Binder M."/>
            <person name="Bloem J."/>
            <person name="Labutti K."/>
            <person name="Salamov A."/>
            <person name="Andreopoulos B."/>
            <person name="Baker S."/>
            <person name="Barry K."/>
            <person name="Bills G."/>
            <person name="Bluhm B."/>
            <person name="Cannon C."/>
            <person name="Castanera R."/>
            <person name="Culley D."/>
            <person name="Daum C."/>
            <person name="Ezra D."/>
            <person name="Gonzalez J."/>
            <person name="Henrissat B."/>
            <person name="Kuo A."/>
            <person name="Liang C."/>
            <person name="Lipzen A."/>
            <person name="Lutzoni F."/>
            <person name="Magnuson J."/>
            <person name="Mondo S."/>
            <person name="Nolan M."/>
            <person name="Ohm R."/>
            <person name="Pangilinan J."/>
            <person name="Park H.-J."/>
            <person name="Ramirez L."/>
            <person name="Alfaro M."/>
            <person name="Sun H."/>
            <person name="Tritt A."/>
            <person name="Yoshinaga Y."/>
            <person name="Zwiers L.-H."/>
            <person name="Turgeon B."/>
            <person name="Goodwin S."/>
            <person name="Spatafora J."/>
            <person name="Crous P."/>
            <person name="Grigoriev I."/>
        </authorList>
    </citation>
    <scope>NUCLEOTIDE SEQUENCE</scope>
    <source>
        <strain evidence="8">CBS 473.64</strain>
    </source>
</reference>
<comment type="similarity">
    <text evidence="1 5">Belongs to the NPR3 family.</text>
</comment>
<proteinExistence type="inferred from homology"/>
<accession>A0A6A6RZ97</accession>
<evidence type="ECO:0000259" key="7">
    <source>
        <dbReference type="Pfam" id="PF24064"/>
    </source>
</evidence>
<feature type="compositionally biased region" description="Acidic residues" evidence="6">
    <location>
        <begin position="71"/>
        <end position="83"/>
    </location>
</feature>
<evidence type="ECO:0000256" key="4">
    <source>
        <dbReference type="ARBA" id="ARBA00030028"/>
    </source>
</evidence>
<evidence type="ECO:0000256" key="1">
    <source>
        <dbReference type="ARBA" id="ARBA00010546"/>
    </source>
</evidence>
<dbReference type="PANTHER" id="PTHR13153">
    <property type="entry name" value="CGTHBA PROTEIN -14 GENE PROTEIN"/>
    <property type="match status" value="1"/>
</dbReference>
<gene>
    <name evidence="8" type="ORF">P280DRAFT_453834</name>
</gene>
<feature type="compositionally biased region" description="Low complexity" evidence="6">
    <location>
        <begin position="54"/>
        <end position="70"/>
    </location>
</feature>
<dbReference type="GO" id="GO:1990130">
    <property type="term" value="C:GATOR1 complex"/>
    <property type="evidence" value="ECO:0007669"/>
    <property type="project" value="TreeGrafter"/>
</dbReference>
<feature type="compositionally biased region" description="Pro residues" evidence="6">
    <location>
        <begin position="666"/>
        <end position="678"/>
    </location>
</feature>
<evidence type="ECO:0000256" key="2">
    <source>
        <dbReference type="ARBA" id="ARBA00017880"/>
    </source>
</evidence>
<feature type="region of interest" description="Disordered" evidence="6">
    <location>
        <begin position="628"/>
        <end position="681"/>
    </location>
</feature>
<feature type="domain" description="GATOR1 complex protein NPRL3 C-terminal HTH" evidence="7">
    <location>
        <begin position="691"/>
        <end position="749"/>
    </location>
</feature>
<dbReference type="PANTHER" id="PTHR13153:SF5">
    <property type="entry name" value="GATOR COMPLEX PROTEIN NPRL3"/>
    <property type="match status" value="1"/>
</dbReference>
<feature type="compositionally biased region" description="Low complexity" evidence="6">
    <location>
        <begin position="272"/>
        <end position="282"/>
    </location>
</feature>
<dbReference type="Proteomes" id="UP000799753">
    <property type="component" value="Unassembled WGS sequence"/>
</dbReference>
<feature type="compositionally biased region" description="Low complexity" evidence="6">
    <location>
        <begin position="653"/>
        <end position="662"/>
    </location>
</feature>
<dbReference type="InterPro" id="IPR056603">
    <property type="entry name" value="HTH_NPRL3"/>
</dbReference>
<dbReference type="GO" id="GO:0010508">
    <property type="term" value="P:positive regulation of autophagy"/>
    <property type="evidence" value="ECO:0007669"/>
    <property type="project" value="TreeGrafter"/>
</dbReference>
<dbReference type="Pfam" id="PF24064">
    <property type="entry name" value="HTH_NPRL3"/>
    <property type="match status" value="1"/>
</dbReference>
<dbReference type="OrthoDB" id="18648at2759"/>
<dbReference type="Pfam" id="PF03666">
    <property type="entry name" value="NPR3"/>
    <property type="match status" value="1"/>
</dbReference>
<dbReference type="GO" id="GO:1904262">
    <property type="term" value="P:negative regulation of TORC1 signaling"/>
    <property type="evidence" value="ECO:0007669"/>
    <property type="project" value="TreeGrafter"/>
</dbReference>
<keyword evidence="5" id="KW-0732">Signal</keyword>
<sequence length="759" mass="84001">MALPLPPSSHLHSILLVTKSRSLGPRLVFHYPPLSPSAADLSTKKAPTWFAAETSTGSVVDSNSSSSDWDSSTENDGGDDDIEIGSRTSGGRGSGKTVNSTGQSHRGEKDGKLRPGAGGAWGREQSIDEEDADNGEGRERGKVGSGTQKGGDRDWDNVLGFKVDALEKMLCPERAFNKRRFELGVESVVFVGAPMFVRDDGLWKKMKKRRKRSAEETNMTAEESDDEEDGHRPRPPLKKNESFIFPPGFEPGYGHGMVSGAPSIATSEAGSDTRSNSTTNDTPDMTMFNVVFVLNPPALEYQLRVKDIYDNVTKKYAKALKYEQARFQYVWSESKRIIDIKQRAKERKESLIVTWQKIMSTSPLAKSIATLFEAVSHDRIAHIHFDASFNSSFQIPQADSTPYLPNALEPQMPGLWLTTSNVVADDDDGAPMTQHAALLLLEDPDIIIKDLQNSGDKSNAAILAFYIRNIVPTKSLLKISTKQRISAEDMEYIATHLVYWRRARLIAPLHPRDTYIVSPNADLSQLQPATAAYAARFPTLPSLQKMFSLLSGTPKPYRFFIPTSEHTDAYMEILAWLMRGGWVTQLRTFAWVRVAASDTGSVSSARTTIPYTAGRPTSPAQLSHTLSRDANLPHRPSPLHLKTVSPSRRQPFSPTSPSISTSANMLPPPSPPLSPEPFSPSLILNPQKASTVETLWLEKIGQSFEDEELRGHWPMLLRYFDGARAINDISPREGLKRNKVAQLVGGVREKGILVIVRHW</sequence>
<dbReference type="EMBL" id="MU006786">
    <property type="protein sequence ID" value="KAF2639773.1"/>
    <property type="molecule type" value="Genomic_DNA"/>
</dbReference>
<evidence type="ECO:0000313" key="9">
    <source>
        <dbReference type="Proteomes" id="UP000799753"/>
    </source>
</evidence>
<dbReference type="GO" id="GO:0005774">
    <property type="term" value="C:vacuolar membrane"/>
    <property type="evidence" value="ECO:0007669"/>
    <property type="project" value="UniProtKB-SubCell"/>
</dbReference>
<dbReference type="InterPro" id="IPR005365">
    <property type="entry name" value="Npr3"/>
</dbReference>
<dbReference type="GO" id="GO:0051321">
    <property type="term" value="P:meiotic cell cycle"/>
    <property type="evidence" value="ECO:0007669"/>
    <property type="project" value="UniProtKB-UniRule"/>
</dbReference>
<feature type="region of interest" description="Disordered" evidence="6">
    <location>
        <begin position="256"/>
        <end position="282"/>
    </location>
</feature>
<dbReference type="AlphaFoldDB" id="A0A6A6RZ97"/>
<name>A0A6A6RZ97_9PLEO</name>
<organism evidence="8 9">
    <name type="scientific">Massarina eburnea CBS 473.64</name>
    <dbReference type="NCBI Taxonomy" id="1395130"/>
    <lineage>
        <taxon>Eukaryota</taxon>
        <taxon>Fungi</taxon>
        <taxon>Dikarya</taxon>
        <taxon>Ascomycota</taxon>
        <taxon>Pezizomycotina</taxon>
        <taxon>Dothideomycetes</taxon>
        <taxon>Pleosporomycetidae</taxon>
        <taxon>Pleosporales</taxon>
        <taxon>Massarineae</taxon>
        <taxon>Massarinaceae</taxon>
        <taxon>Massarina</taxon>
    </lineage>
</organism>
<dbReference type="GO" id="GO:0034198">
    <property type="term" value="P:cellular response to amino acid starvation"/>
    <property type="evidence" value="ECO:0007669"/>
    <property type="project" value="TreeGrafter"/>
</dbReference>
<keyword evidence="9" id="KW-1185">Reference proteome</keyword>
<feature type="region of interest" description="Disordered" evidence="6">
    <location>
        <begin position="53"/>
        <end position="156"/>
    </location>
</feature>
<keyword evidence="5" id="KW-0469">Meiosis</keyword>
<protein>
    <recommendedName>
        <fullName evidence="2 5">Nitrogen permease regulator 3</fullName>
    </recommendedName>
    <alternativeName>
        <fullName evidence="4 5">Required for meiotic nuclear division protein 11</fullName>
    </alternativeName>
</protein>